<evidence type="ECO:0000256" key="5">
    <source>
        <dbReference type="RuleBase" id="RU363032"/>
    </source>
</evidence>
<feature type="transmembrane region" description="Helical" evidence="5">
    <location>
        <begin position="704"/>
        <end position="725"/>
    </location>
</feature>
<dbReference type="STRING" id="299255.SAMN02745129_1924"/>
<feature type="transmembrane region" description="Helical" evidence="5">
    <location>
        <begin position="504"/>
        <end position="525"/>
    </location>
</feature>
<dbReference type="Proteomes" id="UP000184268">
    <property type="component" value="Unassembled WGS sequence"/>
</dbReference>
<dbReference type="OrthoDB" id="9785113at2"/>
<feature type="transmembrane region" description="Helical" evidence="5">
    <location>
        <begin position="590"/>
        <end position="609"/>
    </location>
</feature>
<gene>
    <name evidence="7" type="ORF">SAMN02745129_1924</name>
</gene>
<feature type="transmembrane region" description="Helical" evidence="5">
    <location>
        <begin position="478"/>
        <end position="498"/>
    </location>
</feature>
<keyword evidence="4 5" id="KW-0472">Membrane</keyword>
<dbReference type="SUPFAM" id="SSF161098">
    <property type="entry name" value="MetI-like"/>
    <property type="match status" value="1"/>
</dbReference>
<feature type="transmembrane region" description="Helical" evidence="5">
    <location>
        <begin position="21"/>
        <end position="46"/>
    </location>
</feature>
<protein>
    <submittedName>
        <fullName evidence="7">Phosphate transport system permease protein</fullName>
    </submittedName>
</protein>
<evidence type="ECO:0000256" key="3">
    <source>
        <dbReference type="ARBA" id="ARBA00022989"/>
    </source>
</evidence>
<evidence type="ECO:0000313" key="8">
    <source>
        <dbReference type="Proteomes" id="UP000184268"/>
    </source>
</evidence>
<dbReference type="Gene3D" id="1.10.3720.10">
    <property type="entry name" value="MetI-like"/>
    <property type="match status" value="1"/>
</dbReference>
<comment type="similarity">
    <text evidence="5">Belongs to the binding-protein-dependent transport system permease family.</text>
</comment>
<feature type="transmembrane region" description="Helical" evidence="5">
    <location>
        <begin position="443"/>
        <end position="466"/>
    </location>
</feature>
<dbReference type="PANTHER" id="PTHR42727">
    <property type="entry name" value="PHOSPHATE TRANSPORT SYSTEM PERMEASE PROTEIN"/>
    <property type="match status" value="1"/>
</dbReference>
<keyword evidence="3 5" id="KW-1133">Transmembrane helix</keyword>
<keyword evidence="8" id="KW-1185">Reference proteome</keyword>
<comment type="subcellular location">
    <subcellularLocation>
        <location evidence="1 5">Cell membrane</location>
        <topology evidence="1 5">Multi-pass membrane protein</topology>
    </subcellularLocation>
</comment>
<dbReference type="GO" id="GO:0055085">
    <property type="term" value="P:transmembrane transport"/>
    <property type="evidence" value="ECO:0007669"/>
    <property type="project" value="InterPro"/>
</dbReference>
<dbReference type="AlphaFoldDB" id="A0A1M5SA05"/>
<organism evidence="7 8">
    <name type="scientific">Ferrimonas marina</name>
    <dbReference type="NCBI Taxonomy" id="299255"/>
    <lineage>
        <taxon>Bacteria</taxon>
        <taxon>Pseudomonadati</taxon>
        <taxon>Pseudomonadota</taxon>
        <taxon>Gammaproteobacteria</taxon>
        <taxon>Alteromonadales</taxon>
        <taxon>Ferrimonadaceae</taxon>
        <taxon>Ferrimonas</taxon>
    </lineage>
</organism>
<evidence type="ECO:0000256" key="4">
    <source>
        <dbReference type="ARBA" id="ARBA00023136"/>
    </source>
</evidence>
<dbReference type="SUPFAM" id="SSF50978">
    <property type="entry name" value="WD40 repeat-like"/>
    <property type="match status" value="1"/>
</dbReference>
<reference evidence="7 8" key="1">
    <citation type="submission" date="2016-11" db="EMBL/GenBank/DDBJ databases">
        <authorList>
            <person name="Jaros S."/>
            <person name="Januszkiewicz K."/>
            <person name="Wedrychowicz H."/>
        </authorList>
    </citation>
    <scope>NUCLEOTIDE SEQUENCE [LARGE SCALE GENOMIC DNA]</scope>
    <source>
        <strain evidence="7 8">DSM 16917</strain>
    </source>
</reference>
<dbReference type="GO" id="GO:0005886">
    <property type="term" value="C:plasma membrane"/>
    <property type="evidence" value="ECO:0007669"/>
    <property type="project" value="UniProtKB-SubCell"/>
</dbReference>
<dbReference type="InterPro" id="IPR015943">
    <property type="entry name" value="WD40/YVTN_repeat-like_dom_sf"/>
</dbReference>
<dbReference type="PROSITE" id="PS50928">
    <property type="entry name" value="ABC_TM1"/>
    <property type="match status" value="1"/>
</dbReference>
<accession>A0A1M5SA05</accession>
<feature type="transmembrane region" description="Helical" evidence="5">
    <location>
        <begin position="545"/>
        <end position="564"/>
    </location>
</feature>
<keyword evidence="2 5" id="KW-0812">Transmembrane</keyword>
<feature type="transmembrane region" description="Helical" evidence="5">
    <location>
        <begin position="638"/>
        <end position="659"/>
    </location>
</feature>
<dbReference type="InterPro" id="IPR035906">
    <property type="entry name" value="MetI-like_sf"/>
</dbReference>
<dbReference type="RefSeq" id="WP_067663107.1">
    <property type="nucleotide sequence ID" value="NZ_FQXG01000002.1"/>
</dbReference>
<sequence length="739" mass="82224">MEIAESNRFKSSQHRLWKDRIARTGIVIGGSMVLVALLLIFFYLLYVVTPMFKGARFEPLFQAQPLSPAATLKLGVEESRQYGYRYTQMGTVEFYQRNGEHQSMGLDMPDGASIVSAASAHLSSDLLALGLDNGEVLISQPRFDVSYPNDVRTVTPKLVYPMGSSRLALSPLGQPIERLVFEADAESTTLVWGPSDGPLTLTQYWAELDFLTDEVEWLRRDFTLSALPRGQQEMLISPDQRQLFLWADNRVEVWQIDEPGHPQLRQVLEAQSGARITDIALMAGASSLLIGHDNGEVGQWFQSRIDGERRYHQARQFRHDRPVTALASEHYRRGFIAGDAEGGLSLYHTTSERSLAQIQLSGARIAQAAFAPAGNGFIVESGAAIKLFAVDNPHPEVSWSALWQQVWYEGYPEPDYIWQSTSGSDDFEPKFSLMPLVFGTLKAALYAMVFAVPLAVAGAIYTAFFMSPKVRAMVKPTVEIMEALPTVILGFLAGLWLAPIVEQTLPGILLLLIVLPLVMLLSAYLWHRLPERWSHSRLGQYRELLLIPLLLFTGWACLAVSPWLELVLMDGDARGFVTNELGIAYDQRNALVVGMAMGFAVIPTIFSIAEDAVYSVPRHLVTGSLALGATQWQTLTRVVLLTASPGIFSAVMMGFGRAVGETMIVLMATGNTPLMEWNIFEGMRTLAANIAVEMPESAIDSTHYRVLFLTAFVLFVFTFIFNTFAEYIRLGLRRRYSSL</sequence>
<dbReference type="CDD" id="cd06261">
    <property type="entry name" value="TM_PBP2"/>
    <property type="match status" value="1"/>
</dbReference>
<dbReference type="InterPro" id="IPR036322">
    <property type="entry name" value="WD40_repeat_dom_sf"/>
</dbReference>
<dbReference type="EMBL" id="FQXG01000002">
    <property type="protein sequence ID" value="SHH35311.1"/>
    <property type="molecule type" value="Genomic_DNA"/>
</dbReference>
<dbReference type="InterPro" id="IPR000515">
    <property type="entry name" value="MetI-like"/>
</dbReference>
<evidence type="ECO:0000313" key="7">
    <source>
        <dbReference type="EMBL" id="SHH35311.1"/>
    </source>
</evidence>
<feature type="domain" description="ABC transmembrane type-1" evidence="6">
    <location>
        <begin position="437"/>
        <end position="725"/>
    </location>
</feature>
<evidence type="ECO:0000256" key="1">
    <source>
        <dbReference type="ARBA" id="ARBA00004651"/>
    </source>
</evidence>
<dbReference type="Pfam" id="PF00528">
    <property type="entry name" value="BPD_transp_1"/>
    <property type="match status" value="1"/>
</dbReference>
<evidence type="ECO:0000256" key="2">
    <source>
        <dbReference type="ARBA" id="ARBA00022692"/>
    </source>
</evidence>
<keyword evidence="5" id="KW-0813">Transport</keyword>
<dbReference type="PANTHER" id="PTHR42727:SF1">
    <property type="entry name" value="PHOSPHATE TRANSPORT SYSTEM PERMEASE"/>
    <property type="match status" value="1"/>
</dbReference>
<proteinExistence type="inferred from homology"/>
<dbReference type="Gene3D" id="2.130.10.10">
    <property type="entry name" value="YVTN repeat-like/Quinoprotein amine dehydrogenase"/>
    <property type="match status" value="1"/>
</dbReference>
<evidence type="ECO:0000259" key="6">
    <source>
        <dbReference type="PROSITE" id="PS50928"/>
    </source>
</evidence>
<name>A0A1M5SA05_9GAMM</name>